<feature type="domain" description="CoA-binding" evidence="1">
    <location>
        <begin position="12"/>
        <end position="109"/>
    </location>
</feature>
<dbReference type="Proteomes" id="UP000053331">
    <property type="component" value="Unassembled WGS sequence"/>
</dbReference>
<reference evidence="2 3" key="1">
    <citation type="journal article" date="2015" name="Genome Announc.">
        <title>Draft genome sequence of a Halorubrum H3 strain isolated from the burlinskoye salt lake (Altai Krai, Russia).</title>
        <authorList>
            <person name="Rozanov A.S."/>
            <person name="Bryanskaya A.V."/>
            <person name="Malup T.K."/>
            <person name="Kotenko A.V."/>
            <person name="Peltek S.E."/>
        </authorList>
    </citation>
    <scope>NUCLEOTIDE SEQUENCE [LARGE SCALE GENOMIC DNA]</scope>
    <source>
        <strain evidence="2 3">H3</strain>
    </source>
</reference>
<dbReference type="OrthoDB" id="42776at2157"/>
<dbReference type="Pfam" id="PF13380">
    <property type="entry name" value="CoA_binding_2"/>
    <property type="match status" value="1"/>
</dbReference>
<comment type="caution">
    <text evidence="2">The sequence shown here is derived from an EMBL/GenBank/DDBJ whole genome shotgun (WGS) entry which is preliminary data.</text>
</comment>
<gene>
    <name evidence="2" type="ORF">FK85_05325</name>
</gene>
<dbReference type="SUPFAM" id="SSF51735">
    <property type="entry name" value="NAD(P)-binding Rossmann-fold domains"/>
    <property type="match status" value="1"/>
</dbReference>
<dbReference type="AlphaFoldDB" id="A0A081EXJ0"/>
<organism evidence="2 3">
    <name type="scientific">Halorubrum saccharovorum</name>
    <dbReference type="NCBI Taxonomy" id="2248"/>
    <lineage>
        <taxon>Archaea</taxon>
        <taxon>Methanobacteriati</taxon>
        <taxon>Methanobacteriota</taxon>
        <taxon>Stenosarchaea group</taxon>
        <taxon>Halobacteria</taxon>
        <taxon>Halobacteriales</taxon>
        <taxon>Haloferacaceae</taxon>
        <taxon>Halorubrum</taxon>
    </lineage>
</organism>
<sequence length="140" mass="15017">MPITDDEGLDRLLDADTIAVIGCSTTPGKAAHDVPAYLQRNGYRVIPVNPFADEVLGEAAYDELADVEADVGLVDVFRPSEEVPEILDAVRERHAARGDAGAAWLQLGISHDEAAADAESDGIEVVQDRCIKVEHGRLRG</sequence>
<dbReference type="PANTHER" id="PTHR33303">
    <property type="entry name" value="CYTOPLASMIC PROTEIN-RELATED"/>
    <property type="match status" value="1"/>
</dbReference>
<accession>A0A081EXJ0</accession>
<evidence type="ECO:0000313" key="2">
    <source>
        <dbReference type="EMBL" id="KDS92128.1"/>
    </source>
</evidence>
<proteinExistence type="predicted"/>
<evidence type="ECO:0000313" key="3">
    <source>
        <dbReference type="Proteomes" id="UP000053331"/>
    </source>
</evidence>
<dbReference type="EMBL" id="JNFH02000037">
    <property type="protein sequence ID" value="KDS92128.1"/>
    <property type="molecule type" value="Genomic_DNA"/>
</dbReference>
<dbReference type="PANTHER" id="PTHR33303:SF2">
    <property type="entry name" value="COA-BINDING DOMAIN-CONTAINING PROTEIN"/>
    <property type="match status" value="1"/>
</dbReference>
<dbReference type="SMART" id="SM00881">
    <property type="entry name" value="CoA_binding"/>
    <property type="match status" value="1"/>
</dbReference>
<dbReference type="InterPro" id="IPR003781">
    <property type="entry name" value="CoA-bd"/>
</dbReference>
<keyword evidence="3" id="KW-1185">Reference proteome</keyword>
<dbReference type="RefSeq" id="WP_050025163.1">
    <property type="nucleotide sequence ID" value="NZ_JNFH02000037.1"/>
</dbReference>
<dbReference type="InterPro" id="IPR036291">
    <property type="entry name" value="NAD(P)-bd_dom_sf"/>
</dbReference>
<dbReference type="Gene3D" id="3.40.50.720">
    <property type="entry name" value="NAD(P)-binding Rossmann-like Domain"/>
    <property type="match status" value="1"/>
</dbReference>
<evidence type="ECO:0000259" key="1">
    <source>
        <dbReference type="SMART" id="SM00881"/>
    </source>
</evidence>
<name>A0A081EXJ0_9EURY</name>
<protein>
    <submittedName>
        <fullName evidence="2">CoA-binding protein</fullName>
    </submittedName>
</protein>